<dbReference type="PANTHER" id="PTHR22981:SF7">
    <property type="entry name" value="3-HYDROXYISOBUTYRATE DEHYDROGENASE, MITOCHONDRIAL"/>
    <property type="match status" value="1"/>
</dbReference>
<keyword evidence="8" id="KW-1133">Transmembrane helix</keyword>
<evidence type="ECO:0000256" key="13">
    <source>
        <dbReference type="SAM" id="MobiDB-lite"/>
    </source>
</evidence>
<keyword evidence="11" id="KW-0472">Membrane</keyword>
<evidence type="ECO:0000256" key="12">
    <source>
        <dbReference type="ARBA" id="ARBA00049197"/>
    </source>
</evidence>
<dbReference type="OrthoDB" id="21615at2759"/>
<dbReference type="InterPro" id="IPR008927">
    <property type="entry name" value="6-PGluconate_DH-like_C_sf"/>
</dbReference>
<keyword evidence="7" id="KW-0812">Transmembrane</keyword>
<dbReference type="InterPro" id="IPR000612">
    <property type="entry name" value="PMP3"/>
</dbReference>
<organism evidence="14 15">
    <name type="scientific">Didymella rabiei</name>
    <name type="common">Chickpea ascochyta blight fungus</name>
    <name type="synonym">Mycosphaerella rabiei</name>
    <dbReference type="NCBI Taxonomy" id="5454"/>
    <lineage>
        <taxon>Eukaryota</taxon>
        <taxon>Fungi</taxon>
        <taxon>Dikarya</taxon>
        <taxon>Ascomycota</taxon>
        <taxon>Pezizomycotina</taxon>
        <taxon>Dothideomycetes</taxon>
        <taxon>Pleosporomycetidae</taxon>
        <taxon>Pleosporales</taxon>
        <taxon>Pleosporineae</taxon>
        <taxon>Didymellaceae</taxon>
        <taxon>Ascochyta</taxon>
    </lineage>
</organism>
<dbReference type="InterPro" id="IPR036291">
    <property type="entry name" value="NAD(P)-bd_dom_sf"/>
</dbReference>
<keyword evidence="15" id="KW-1185">Reference proteome</keyword>
<dbReference type="Pfam" id="PF03446">
    <property type="entry name" value="NAD_binding_2"/>
    <property type="match status" value="1"/>
</dbReference>
<dbReference type="SUPFAM" id="SSF48179">
    <property type="entry name" value="6-phosphogluconate dehydrogenase C-terminal domain-like"/>
    <property type="match status" value="1"/>
</dbReference>
<proteinExistence type="inferred from homology"/>
<accession>A0A163INF9</accession>
<dbReference type="STRING" id="5454.A0A163INF9"/>
<evidence type="ECO:0000313" key="15">
    <source>
        <dbReference type="Proteomes" id="UP000076837"/>
    </source>
</evidence>
<dbReference type="AlphaFoldDB" id="A0A163INF9"/>
<comment type="catalytic activity">
    <reaction evidence="12">
        <text>3-hydroxy-2-methylpropanoate + NAD(+) = 2-methyl-3-oxopropanoate + NADH + H(+)</text>
        <dbReference type="Rhea" id="RHEA:17681"/>
        <dbReference type="ChEBI" id="CHEBI:11805"/>
        <dbReference type="ChEBI" id="CHEBI:15378"/>
        <dbReference type="ChEBI" id="CHEBI:57540"/>
        <dbReference type="ChEBI" id="CHEBI:57700"/>
        <dbReference type="ChEBI" id="CHEBI:57945"/>
        <dbReference type="EC" id="1.1.1.31"/>
    </reaction>
</comment>
<evidence type="ECO:0000256" key="7">
    <source>
        <dbReference type="ARBA" id="ARBA00022692"/>
    </source>
</evidence>
<feature type="region of interest" description="Disordered" evidence="13">
    <location>
        <begin position="417"/>
        <end position="496"/>
    </location>
</feature>
<evidence type="ECO:0000256" key="5">
    <source>
        <dbReference type="ARBA" id="ARBA00012991"/>
    </source>
</evidence>
<keyword evidence="6" id="KW-0101">Branched-chain amino acid catabolism</keyword>
<dbReference type="Gene3D" id="1.10.1040.10">
    <property type="entry name" value="N-(1-d-carboxylethyl)-l-norvaline Dehydrogenase, domain 2"/>
    <property type="match status" value="1"/>
</dbReference>
<dbReference type="InterPro" id="IPR029154">
    <property type="entry name" value="HIBADH-like_NADP-bd"/>
</dbReference>
<dbReference type="InterPro" id="IPR013328">
    <property type="entry name" value="6PGD_dom2"/>
</dbReference>
<dbReference type="InterPro" id="IPR002204">
    <property type="entry name" value="3-OH-isobutyrate_DH-rel_CS"/>
</dbReference>
<reference evidence="14 15" key="1">
    <citation type="journal article" date="2016" name="Sci. Rep.">
        <title>Draft genome sequencing and secretome analysis of fungal phytopathogen Ascochyta rabiei provides insight into the necrotrophic effector repertoire.</title>
        <authorList>
            <person name="Verma S."/>
            <person name="Gazara R.K."/>
            <person name="Nizam S."/>
            <person name="Parween S."/>
            <person name="Chattopadhyay D."/>
            <person name="Verma P.K."/>
        </authorList>
    </citation>
    <scope>NUCLEOTIDE SEQUENCE [LARGE SCALE GENOMIC DNA]</scope>
    <source>
        <strain evidence="14 15">ArDII</strain>
    </source>
</reference>
<dbReference type="GO" id="GO:0005739">
    <property type="term" value="C:mitochondrion"/>
    <property type="evidence" value="ECO:0007669"/>
    <property type="project" value="TreeGrafter"/>
</dbReference>
<dbReference type="FunFam" id="1.10.1040.10:FF:000006">
    <property type="entry name" value="3-hydroxyisobutyrate dehydrogenase"/>
    <property type="match status" value="1"/>
</dbReference>
<dbReference type="GO" id="GO:0050661">
    <property type="term" value="F:NADP binding"/>
    <property type="evidence" value="ECO:0007669"/>
    <property type="project" value="InterPro"/>
</dbReference>
<keyword evidence="9" id="KW-0560">Oxidoreductase</keyword>
<evidence type="ECO:0000256" key="11">
    <source>
        <dbReference type="ARBA" id="ARBA00023136"/>
    </source>
</evidence>
<comment type="similarity">
    <text evidence="4">Belongs to the UPF0057 (PMP3) family.</text>
</comment>
<feature type="compositionally biased region" description="Low complexity" evidence="13">
    <location>
        <begin position="427"/>
        <end position="462"/>
    </location>
</feature>
<protein>
    <recommendedName>
        <fullName evidence="5">3-hydroxyisobutyrate dehydrogenase</fullName>
        <ecNumber evidence="5">1.1.1.31</ecNumber>
    </recommendedName>
</protein>
<dbReference type="EMBL" id="JYNV01000119">
    <property type="protein sequence ID" value="KZM25837.1"/>
    <property type="molecule type" value="Genomic_DNA"/>
</dbReference>
<sequence length="496" mass="52165">MRTIAAASMPLRRIAPVATRQSSRRCFSSTRDLQATWGFIGLGRMGYSMAKNLRAKIPAGDTLFVHDVNTAATTKFLEENPTGVHVAEHVREIAEKAEVIVTALPEPQHVKGVYKAMLEPPTLLTDGSVNKERLFIDTSTIDPMTSADVAEIAHSTGQGKFIDAPMSGGVVGAAAGTLTFMIGAAPEVVDRATEVLSLMGRKVLHLGEQGAGLKGKLANNYLLALNNIATAEAMNMGIKWGLDPKALAGMINISTGKCWPSEVNNPVPGVIEGSPASRGYEGGFGVALANKDLKLALKAAAEANVKLALGESARQLYEAAEKAPDFANMCGADCFLMLLSVLFPPIGVWVKRGVCSGDSLINIALCCLGLLPGLLHAWYIILQNPDPNDGYGQVPDHEGGRQGTTYYVVSHTGPARQQGGMNYGTVPQQQPSGGQFPGQQSGVTNQNAPKKSGKSAKGPGNAPQHLGGEGSSSQQPEGPPPTYADVIKGDHKVQDP</sequence>
<feature type="compositionally biased region" description="Basic and acidic residues" evidence="13">
    <location>
        <begin position="487"/>
        <end position="496"/>
    </location>
</feature>
<comment type="pathway">
    <text evidence="2">Amino-acid degradation; L-valine degradation.</text>
</comment>
<evidence type="ECO:0000256" key="4">
    <source>
        <dbReference type="ARBA" id="ARBA00009530"/>
    </source>
</evidence>
<dbReference type="GO" id="GO:0008442">
    <property type="term" value="F:3-hydroxyisobutyrate dehydrogenase activity"/>
    <property type="evidence" value="ECO:0007669"/>
    <property type="project" value="UniProtKB-EC"/>
</dbReference>
<dbReference type="EC" id="1.1.1.31" evidence="5"/>
<dbReference type="FunFam" id="3.40.50.720:FF:000630">
    <property type="entry name" value="3-hydroxyisobutyrate dehydrogenase"/>
    <property type="match status" value="1"/>
</dbReference>
<evidence type="ECO:0000256" key="3">
    <source>
        <dbReference type="ARBA" id="ARBA00006013"/>
    </source>
</evidence>
<keyword evidence="10" id="KW-0520">NAD</keyword>
<dbReference type="GO" id="GO:0051287">
    <property type="term" value="F:NAD binding"/>
    <property type="evidence" value="ECO:0007669"/>
    <property type="project" value="InterPro"/>
</dbReference>
<dbReference type="Pfam" id="PF14833">
    <property type="entry name" value="NAD_binding_11"/>
    <property type="match status" value="1"/>
</dbReference>
<dbReference type="Proteomes" id="UP000076837">
    <property type="component" value="Unassembled WGS sequence"/>
</dbReference>
<evidence type="ECO:0000256" key="1">
    <source>
        <dbReference type="ARBA" id="ARBA00004370"/>
    </source>
</evidence>
<evidence type="ECO:0000256" key="8">
    <source>
        <dbReference type="ARBA" id="ARBA00022989"/>
    </source>
</evidence>
<comment type="similarity">
    <text evidence="3">Belongs to the HIBADH-related family. 3-hydroxyisobutyrate dehydrogenase subfamily.</text>
</comment>
<dbReference type="Gene3D" id="3.40.50.720">
    <property type="entry name" value="NAD(P)-binding Rossmann-like Domain"/>
    <property type="match status" value="1"/>
</dbReference>
<evidence type="ECO:0000256" key="2">
    <source>
        <dbReference type="ARBA" id="ARBA00005109"/>
    </source>
</evidence>
<dbReference type="GO" id="GO:0016020">
    <property type="term" value="C:membrane"/>
    <property type="evidence" value="ECO:0007669"/>
    <property type="project" value="UniProtKB-SubCell"/>
</dbReference>
<dbReference type="PROSITE" id="PS00895">
    <property type="entry name" value="3_HYDROXYISOBUT_DH"/>
    <property type="match status" value="1"/>
</dbReference>
<gene>
    <name evidence="14" type="ORF">ST47_g2921</name>
</gene>
<evidence type="ECO:0000313" key="14">
    <source>
        <dbReference type="EMBL" id="KZM25837.1"/>
    </source>
</evidence>
<dbReference type="PROSITE" id="PS01309">
    <property type="entry name" value="UPF0057"/>
    <property type="match status" value="1"/>
</dbReference>
<comment type="subcellular location">
    <subcellularLocation>
        <location evidence="1">Membrane</location>
    </subcellularLocation>
</comment>
<evidence type="ECO:0000256" key="9">
    <source>
        <dbReference type="ARBA" id="ARBA00023002"/>
    </source>
</evidence>
<evidence type="ECO:0000256" key="10">
    <source>
        <dbReference type="ARBA" id="ARBA00023027"/>
    </source>
</evidence>
<dbReference type="GO" id="GO:0006574">
    <property type="term" value="P:L-valine catabolic process"/>
    <property type="evidence" value="ECO:0007669"/>
    <property type="project" value="TreeGrafter"/>
</dbReference>
<dbReference type="InterPro" id="IPR006115">
    <property type="entry name" value="6PGDH_NADP-bd"/>
</dbReference>
<evidence type="ECO:0000256" key="6">
    <source>
        <dbReference type="ARBA" id="ARBA00022456"/>
    </source>
</evidence>
<dbReference type="PANTHER" id="PTHR22981">
    <property type="entry name" value="3-HYDROXYISOBUTYRATE DEHYDROGENASE-RELATED"/>
    <property type="match status" value="1"/>
</dbReference>
<dbReference type="SUPFAM" id="SSF51735">
    <property type="entry name" value="NAD(P)-binding Rossmann-fold domains"/>
    <property type="match status" value="1"/>
</dbReference>
<dbReference type="Pfam" id="PF01679">
    <property type="entry name" value="Pmp3"/>
    <property type="match status" value="1"/>
</dbReference>
<comment type="caution">
    <text evidence="14">The sequence shown here is derived from an EMBL/GenBank/DDBJ whole genome shotgun (WGS) entry which is preliminary data.</text>
</comment>
<name>A0A163INF9_DIDRA</name>